<accession>A0ACD1I6H9</accession>
<evidence type="ECO:0000313" key="2">
    <source>
        <dbReference type="Proteomes" id="UP000249748"/>
    </source>
</evidence>
<protein>
    <submittedName>
        <fullName evidence="1">Uncharacterized protein</fullName>
    </submittedName>
</protein>
<dbReference type="Proteomes" id="UP000249748">
    <property type="component" value="Unassembled WGS sequence"/>
</dbReference>
<sequence>MATHRDLLAIPLSGKPASRGTRNNILARGLLLLFSVAIWFFFFLLFSIRLSMAQHSCQAAFLTFPRIAI</sequence>
<proteinExistence type="predicted"/>
<gene>
    <name evidence="1" type="ORF">BO79DRAFT_210697</name>
</gene>
<name>A0ACD1I6H9_9EURO</name>
<evidence type="ECO:0000313" key="1">
    <source>
        <dbReference type="EMBL" id="RAK85872.1"/>
    </source>
</evidence>
<reference evidence="1" key="1">
    <citation type="submission" date="2018-02" db="EMBL/GenBank/DDBJ databases">
        <title>The genomes of Aspergillus section Nigri reveals drivers in fungal speciation.</title>
        <authorList>
            <consortium name="DOE Joint Genome Institute"/>
            <person name="Vesth T.C."/>
            <person name="Nybo J."/>
            <person name="Theobald S."/>
            <person name="Brandl J."/>
            <person name="Frisvad J.C."/>
            <person name="Nielsen K.F."/>
            <person name="Lyhne E.K."/>
            <person name="Kogle M.E."/>
            <person name="Kuo A."/>
            <person name="Riley R."/>
            <person name="Clum A."/>
            <person name="Nolan M."/>
            <person name="Lipzen A."/>
            <person name="Salamov A."/>
            <person name="Henrissat B."/>
            <person name="Wiebenga A."/>
            <person name="De vries R.P."/>
            <person name="Grigoriev I.V."/>
            <person name="Mortensen U.H."/>
            <person name="Andersen M.R."/>
            <person name="Baker S.E."/>
        </authorList>
    </citation>
    <scope>NUCLEOTIDE SEQUENCE</scope>
    <source>
        <strain evidence="1">CBS 115574</strain>
    </source>
</reference>
<organism evidence="1 2">
    <name type="scientific">Aspergillus costaricaensis CBS 115574</name>
    <dbReference type="NCBI Taxonomy" id="1448317"/>
    <lineage>
        <taxon>Eukaryota</taxon>
        <taxon>Fungi</taxon>
        <taxon>Dikarya</taxon>
        <taxon>Ascomycota</taxon>
        <taxon>Pezizomycotina</taxon>
        <taxon>Eurotiomycetes</taxon>
        <taxon>Eurotiomycetidae</taxon>
        <taxon>Eurotiales</taxon>
        <taxon>Aspergillaceae</taxon>
        <taxon>Aspergillus</taxon>
        <taxon>Aspergillus subgen. Circumdati</taxon>
    </lineage>
</organism>
<keyword evidence="2" id="KW-1185">Reference proteome</keyword>
<dbReference type="EMBL" id="KZ824563">
    <property type="protein sequence ID" value="RAK85872.1"/>
    <property type="molecule type" value="Genomic_DNA"/>
</dbReference>